<evidence type="ECO:0000313" key="5">
    <source>
        <dbReference type="EMBL" id="MBB2151714.1"/>
    </source>
</evidence>
<keyword evidence="6" id="KW-1185">Reference proteome</keyword>
<keyword evidence="2" id="KW-0238">DNA-binding</keyword>
<dbReference type="PANTHER" id="PTHR30349">
    <property type="entry name" value="PHAGE INTEGRASE-RELATED"/>
    <property type="match status" value="1"/>
</dbReference>
<keyword evidence="3" id="KW-0233">DNA recombination</keyword>
<dbReference type="Gene3D" id="1.10.150.130">
    <property type="match status" value="1"/>
</dbReference>
<proteinExistence type="inferred from homology"/>
<evidence type="ECO:0000256" key="2">
    <source>
        <dbReference type="ARBA" id="ARBA00023125"/>
    </source>
</evidence>
<dbReference type="Proteomes" id="UP000636110">
    <property type="component" value="Unassembled WGS sequence"/>
</dbReference>
<dbReference type="InterPro" id="IPR010998">
    <property type="entry name" value="Integrase_recombinase_N"/>
</dbReference>
<evidence type="ECO:0000313" key="6">
    <source>
        <dbReference type="Proteomes" id="UP000636110"/>
    </source>
</evidence>
<dbReference type="PANTHER" id="PTHR30349:SF64">
    <property type="entry name" value="PROPHAGE INTEGRASE INTD-RELATED"/>
    <property type="match status" value="1"/>
</dbReference>
<protein>
    <submittedName>
        <fullName evidence="5">Tyrosine-type recombinase/integrase</fullName>
    </submittedName>
</protein>
<comment type="caution">
    <text evidence="5">The sequence shown here is derived from an EMBL/GenBank/DDBJ whole genome shotgun (WGS) entry which is preliminary data.</text>
</comment>
<evidence type="ECO:0000256" key="1">
    <source>
        <dbReference type="ARBA" id="ARBA00008857"/>
    </source>
</evidence>
<name>A0ABR6F2F6_9SPHI</name>
<sequence length="404" mass="47551">MVTIKVFLDKRRITKEETYPLNFRIYHLNKSFTRSSKIYLKENQWDIQKKAIKSNHPNANTLNRLLLKSFADLQSELLLADNAKIVEYLSPKPIQLIEKKPIPTVFSFVSDLISELRTDNKIGNAWVYESAINALKRFHPDESLTFEQIDFEFLDNYNKFLLRRDVKHNTAFFYIRTLRAFYNKAIKLKVVDRNLYPFHDIKLKAERTKKRAIDKTLITAIIELDLPEGSTIWHARNWFMMSFYLMGISFVDLALLQTNNIKNGRIHYKRQKTGKVYDIRVLPQAQKIIDLYSSKRSQNYLLPIINRKVDSEEIRLRLIKDRTRLANKYLKRMAELIETNETITTYTSRHSWATICKKLGFSIEIIAECLGHEYGNKTTAVYLDTFDQEVIDDTNEKVAKSVNC</sequence>
<dbReference type="RefSeq" id="WP_182961682.1">
    <property type="nucleotide sequence ID" value="NZ_WNXC01000011.1"/>
</dbReference>
<evidence type="ECO:0000256" key="3">
    <source>
        <dbReference type="ARBA" id="ARBA00023172"/>
    </source>
</evidence>
<dbReference type="InterPro" id="IPR050090">
    <property type="entry name" value="Tyrosine_recombinase_XerCD"/>
</dbReference>
<dbReference type="InterPro" id="IPR035386">
    <property type="entry name" value="Arm-DNA-bind_5"/>
</dbReference>
<dbReference type="SUPFAM" id="SSF56349">
    <property type="entry name" value="DNA breaking-rejoining enzymes"/>
    <property type="match status" value="1"/>
</dbReference>
<organism evidence="5 6">
    <name type="scientific">Pedobacter gandavensis</name>
    <dbReference type="NCBI Taxonomy" id="2679963"/>
    <lineage>
        <taxon>Bacteria</taxon>
        <taxon>Pseudomonadati</taxon>
        <taxon>Bacteroidota</taxon>
        <taxon>Sphingobacteriia</taxon>
        <taxon>Sphingobacteriales</taxon>
        <taxon>Sphingobacteriaceae</taxon>
        <taxon>Pedobacter</taxon>
    </lineage>
</organism>
<dbReference type="InterPro" id="IPR002104">
    <property type="entry name" value="Integrase_catalytic"/>
</dbReference>
<dbReference type="InterPro" id="IPR013762">
    <property type="entry name" value="Integrase-like_cat_sf"/>
</dbReference>
<dbReference type="Pfam" id="PF17293">
    <property type="entry name" value="Arm-DNA-bind_5"/>
    <property type="match status" value="1"/>
</dbReference>
<dbReference type="PROSITE" id="PS51898">
    <property type="entry name" value="TYR_RECOMBINASE"/>
    <property type="match status" value="1"/>
</dbReference>
<evidence type="ECO:0000259" key="4">
    <source>
        <dbReference type="PROSITE" id="PS51898"/>
    </source>
</evidence>
<dbReference type="InterPro" id="IPR025269">
    <property type="entry name" value="SAM-like_dom"/>
</dbReference>
<dbReference type="Gene3D" id="1.10.443.10">
    <property type="entry name" value="Intergrase catalytic core"/>
    <property type="match status" value="1"/>
</dbReference>
<dbReference type="Pfam" id="PF13102">
    <property type="entry name" value="Phage_int_SAM_5"/>
    <property type="match status" value="1"/>
</dbReference>
<dbReference type="InterPro" id="IPR011010">
    <property type="entry name" value="DNA_brk_join_enz"/>
</dbReference>
<dbReference type="EMBL" id="WNXC01000011">
    <property type="protein sequence ID" value="MBB2151714.1"/>
    <property type="molecule type" value="Genomic_DNA"/>
</dbReference>
<accession>A0ABR6F2F6</accession>
<dbReference type="Pfam" id="PF00589">
    <property type="entry name" value="Phage_integrase"/>
    <property type="match status" value="1"/>
</dbReference>
<gene>
    <name evidence="5" type="ORF">GM920_22650</name>
</gene>
<reference evidence="5 6" key="1">
    <citation type="submission" date="2019-11" db="EMBL/GenBank/DDBJ databases">
        <title>Description of Pedobacter sp. LMG 31462T.</title>
        <authorList>
            <person name="Carlier A."/>
            <person name="Qi S."/>
            <person name="Vandamme P."/>
        </authorList>
    </citation>
    <scope>NUCLEOTIDE SEQUENCE [LARGE SCALE GENOMIC DNA]</scope>
    <source>
        <strain evidence="5 6">LMG 31462</strain>
    </source>
</reference>
<feature type="domain" description="Tyr recombinase" evidence="4">
    <location>
        <begin position="208"/>
        <end position="400"/>
    </location>
</feature>
<comment type="similarity">
    <text evidence="1">Belongs to the 'phage' integrase family.</text>
</comment>